<sequence>MLHSLYDFKATYAKTLSFRTNEYFILHQTNTKHKNWWEVINEAGEMGFIPSNYVETVTVNPSFYLQFLDTCLDNLKRRSSAESIGDRNEVIGRLKDIKRQIEQIPEFKRIGANGDEIDEIKPLPFKNSDVQYQSVKSTSSSHSSLLSEMKNEGIVEEPIKPIQKTSKEKIRKSIENIHDEVSSEVYNDRKKSDTASPAITHQSVYELVESVRINTQLSHEMSRVAVVTVVQGLHELLPASVFPYLSTILSQVQTSLVVDDVQIDQTHDASRLKIIFTELTSCKEDSQQRSWMLHEDEDVIKEYLLELISILSNADASISRHVISSDQYHFIVTLIQFYQMEIRWSIRQLLLQTFGVLCSLDKTVVSIMLNSILPGELARDMMANARNIPKLNYSSILLTMIFSMGEPMPITHHELLGGNFLSFLFNNIEYPPDTDIDEQIPELFLNCIISFNLQFDEPTENPVLDALQERDVAKTFTEKILLLLNREHDPVRIFEHEPAPPHSLLKLFVDILSRKTTANLFYTNDIKVLIDIVVRNIADLSPGDKRRQQYIELCRRVMRNTNYDEHRHRIDDILKCFTRIFCEESDLSKHDQKLVREISHEFPQFLK</sequence>
<dbReference type="Pfam" id="PF14604">
    <property type="entry name" value="SH3_9"/>
    <property type="match status" value="1"/>
</dbReference>
<evidence type="ECO:0000313" key="4">
    <source>
        <dbReference type="EMBL" id="RZC41960.1"/>
    </source>
</evidence>
<dbReference type="EMBL" id="QDEB01012426">
    <property type="protein sequence ID" value="RZC41960.1"/>
    <property type="molecule type" value="Genomic_DNA"/>
</dbReference>
<dbReference type="InterPro" id="IPR036028">
    <property type="entry name" value="SH3-like_dom_sf"/>
</dbReference>
<dbReference type="InterPro" id="IPR001452">
    <property type="entry name" value="SH3_domain"/>
</dbReference>
<dbReference type="PROSITE" id="PS50002">
    <property type="entry name" value="SH3"/>
    <property type="match status" value="1"/>
</dbReference>
<dbReference type="AlphaFoldDB" id="A0A482W9V2"/>
<keyword evidence="1 2" id="KW-0728">SH3 domain</keyword>
<dbReference type="OrthoDB" id="445362at2759"/>
<dbReference type="Pfam" id="PF09431">
    <property type="entry name" value="SPIN90_LRD"/>
    <property type="match status" value="1"/>
</dbReference>
<dbReference type="InterPro" id="IPR030125">
    <property type="entry name" value="SPIN90/Ldb17"/>
</dbReference>
<dbReference type="GO" id="GO:0071933">
    <property type="term" value="F:Arp2/3 complex binding"/>
    <property type="evidence" value="ECO:0007669"/>
    <property type="project" value="TreeGrafter"/>
</dbReference>
<proteinExistence type="predicted"/>
<dbReference type="SUPFAM" id="SSF50044">
    <property type="entry name" value="SH3-domain"/>
    <property type="match status" value="1"/>
</dbReference>
<accession>A0A482W9V2</accession>
<dbReference type="Proteomes" id="UP000292052">
    <property type="component" value="Unassembled WGS sequence"/>
</dbReference>
<dbReference type="InterPro" id="IPR016024">
    <property type="entry name" value="ARM-type_fold"/>
</dbReference>
<evidence type="ECO:0000256" key="1">
    <source>
        <dbReference type="ARBA" id="ARBA00022443"/>
    </source>
</evidence>
<keyword evidence="5" id="KW-1185">Reference proteome</keyword>
<dbReference type="PANTHER" id="PTHR13357:SF1">
    <property type="entry name" value="NCK-INTERACTING PROTEIN WITH SH3 DOMAIN"/>
    <property type="match status" value="1"/>
</dbReference>
<comment type="caution">
    <text evidence="4">The sequence shown here is derived from an EMBL/GenBank/DDBJ whole genome shotgun (WGS) entry which is preliminary data.</text>
</comment>
<gene>
    <name evidence="4" type="ORF">BDFB_003573</name>
</gene>
<protein>
    <submittedName>
        <fullName evidence="4">NCK-interacting protein with SH3 domain</fullName>
    </submittedName>
</protein>
<dbReference type="SUPFAM" id="SSF48371">
    <property type="entry name" value="ARM repeat"/>
    <property type="match status" value="1"/>
</dbReference>
<evidence type="ECO:0000313" key="5">
    <source>
        <dbReference type="Proteomes" id="UP000292052"/>
    </source>
</evidence>
<dbReference type="Gene3D" id="2.30.30.40">
    <property type="entry name" value="SH3 Domains"/>
    <property type="match status" value="1"/>
</dbReference>
<organism evidence="4 5">
    <name type="scientific">Asbolus verrucosus</name>
    <name type="common">Desert ironclad beetle</name>
    <dbReference type="NCBI Taxonomy" id="1661398"/>
    <lineage>
        <taxon>Eukaryota</taxon>
        <taxon>Metazoa</taxon>
        <taxon>Ecdysozoa</taxon>
        <taxon>Arthropoda</taxon>
        <taxon>Hexapoda</taxon>
        <taxon>Insecta</taxon>
        <taxon>Pterygota</taxon>
        <taxon>Neoptera</taxon>
        <taxon>Endopterygota</taxon>
        <taxon>Coleoptera</taxon>
        <taxon>Polyphaga</taxon>
        <taxon>Cucujiformia</taxon>
        <taxon>Tenebrionidae</taxon>
        <taxon>Pimeliinae</taxon>
        <taxon>Asbolus</taxon>
    </lineage>
</organism>
<evidence type="ECO:0000256" key="2">
    <source>
        <dbReference type="PROSITE-ProRule" id="PRU00192"/>
    </source>
</evidence>
<dbReference type="GO" id="GO:0006897">
    <property type="term" value="P:endocytosis"/>
    <property type="evidence" value="ECO:0007669"/>
    <property type="project" value="TreeGrafter"/>
</dbReference>
<dbReference type="InterPro" id="IPR018556">
    <property type="entry name" value="SPIN90/Ldb17_LRD"/>
</dbReference>
<reference evidence="4 5" key="1">
    <citation type="submission" date="2017-03" db="EMBL/GenBank/DDBJ databases">
        <title>Genome of the blue death feigning beetle - Asbolus verrucosus.</title>
        <authorList>
            <person name="Rider S.D."/>
        </authorList>
    </citation>
    <scope>NUCLEOTIDE SEQUENCE [LARGE SCALE GENOMIC DNA]</scope>
    <source>
        <strain evidence="4">Butters</strain>
        <tissue evidence="4">Head and leg muscle</tissue>
    </source>
</reference>
<dbReference type="SMART" id="SM00326">
    <property type="entry name" value="SH3"/>
    <property type="match status" value="1"/>
</dbReference>
<name>A0A482W9V2_ASBVE</name>
<dbReference type="STRING" id="1661398.A0A482W9V2"/>
<dbReference type="PANTHER" id="PTHR13357">
    <property type="entry name" value="SH3 ADAPTER PROTEIN SPIN90 NCK INTERACTING PROTEIN WITH SH3 DOMAIN"/>
    <property type="match status" value="1"/>
</dbReference>
<feature type="domain" description="SH3" evidence="3">
    <location>
        <begin position="1"/>
        <end position="59"/>
    </location>
</feature>
<evidence type="ECO:0000259" key="3">
    <source>
        <dbReference type="PROSITE" id="PS50002"/>
    </source>
</evidence>